<dbReference type="InterPro" id="IPR026341">
    <property type="entry name" value="T9SS_type_B"/>
</dbReference>
<evidence type="ECO:0000313" key="1">
    <source>
        <dbReference type="EMBL" id="RDY60973.1"/>
    </source>
</evidence>
<accession>A0A371JT17</accession>
<dbReference type="AlphaFoldDB" id="A0A371JT17"/>
<dbReference type="RefSeq" id="WP_116182856.1">
    <property type="nucleotide sequence ID" value="NZ_QTJX01000001.1"/>
</dbReference>
<dbReference type="SUPFAM" id="SSF48726">
    <property type="entry name" value="Immunoglobulin"/>
    <property type="match status" value="1"/>
</dbReference>
<evidence type="ECO:0000313" key="2">
    <source>
        <dbReference type="Proteomes" id="UP000261828"/>
    </source>
</evidence>
<dbReference type="SUPFAM" id="SSF69322">
    <property type="entry name" value="Tricorn protease domain 2"/>
    <property type="match status" value="1"/>
</dbReference>
<dbReference type="Pfam" id="PF13585">
    <property type="entry name" value="CHU_C"/>
    <property type="match status" value="1"/>
</dbReference>
<dbReference type="InterPro" id="IPR013783">
    <property type="entry name" value="Ig-like_fold"/>
</dbReference>
<dbReference type="Gene3D" id="2.60.40.10">
    <property type="entry name" value="Immunoglobulins"/>
    <property type="match status" value="1"/>
</dbReference>
<organism evidence="1 2">
    <name type="scientific">Flagellimonas nanhaiensis</name>
    <dbReference type="NCBI Taxonomy" id="2292706"/>
    <lineage>
        <taxon>Bacteria</taxon>
        <taxon>Pseudomonadati</taxon>
        <taxon>Bacteroidota</taxon>
        <taxon>Flavobacteriia</taxon>
        <taxon>Flavobacteriales</taxon>
        <taxon>Flavobacteriaceae</taxon>
        <taxon>Flagellimonas</taxon>
    </lineage>
</organism>
<comment type="caution">
    <text evidence="1">The sequence shown here is derived from an EMBL/GenBank/DDBJ whole genome shotgun (WGS) entry which is preliminary data.</text>
</comment>
<dbReference type="InterPro" id="IPR036179">
    <property type="entry name" value="Ig-like_dom_sf"/>
</dbReference>
<keyword evidence="2" id="KW-1185">Reference proteome</keyword>
<gene>
    <name evidence="1" type="ORF">DX873_02000</name>
</gene>
<proteinExistence type="predicted"/>
<dbReference type="EMBL" id="QTJX01000001">
    <property type="protein sequence ID" value="RDY60973.1"/>
    <property type="molecule type" value="Genomic_DNA"/>
</dbReference>
<reference evidence="1 2" key="1">
    <citation type="submission" date="2018-08" db="EMBL/GenBank/DDBJ databases">
        <title>Muricauda nanhaiensis sp. nov., isolated from seawater of the South China Sea.</title>
        <authorList>
            <person name="Dang Y."/>
        </authorList>
    </citation>
    <scope>NUCLEOTIDE SEQUENCE [LARGE SCALE GENOMIC DNA]</scope>
    <source>
        <strain evidence="1 2">SM1704</strain>
    </source>
</reference>
<dbReference type="OrthoDB" id="9765926at2"/>
<dbReference type="NCBIfam" id="TIGR04131">
    <property type="entry name" value="Bac_Flav_CTERM"/>
    <property type="match status" value="1"/>
</dbReference>
<name>A0A371JT17_9FLAO</name>
<dbReference type="Proteomes" id="UP000261828">
    <property type="component" value="Unassembled WGS sequence"/>
</dbReference>
<sequence length="903" mass="100091">MLYKYRFLLWALLFTLATYGQGETSNWYFGNGAGITFNNDGTVTPLTNGRLDTFEGCASISDAAGNLILYTDGIRVFDRNHNIMQNGNNLYGDPSSTQSAIIVEKPDDPNILYIFTVDTKTFEEDPDRGFNYSVVDLSLNGGNGAITQKNINLLADCSEKISAVVKDCFDKSIWVVTLGFDSDQSTSFDAYYAYEVSNLGVNPTPVKSTFADLEILDPRGYLKFSPDGSILAAAHAFSGLHLYDFDTNTGIVSNPQIIEISDENTSSYGIEFSPNQQFFYVLSSGIPDPDVPQDPSSSLLQYDLTAADISSSELVLDKRSIFRGALQLGQNGKIYRTIAESYLRGTPYLGVIENPNEAGNAANYVHNAIFLNNRNATQGLPPFIQSFFDRIDLVRNPDGTTSSSLSICDGEQFTLEGDNVPNATYVWEKDGVVLPNTGHTITIDPASIADSGRYSLEITPNDPGECPIVGEAFISVNPLPTAQPLLLVQCDAASTNSTDGLTSFNLEQAILDDAYTYFFYESLIDLTSDNPIPNPVGYTNTNAFDQTIYYKIVDNNGCEDFEELQLRVRSIVLTDGERSFYACDDNPNNQLLEGIFDLDDIIQSNYPNQDVNLYASLEDASLEQNPLSGMYLTQSTSIFARVEENNECEDVDMLNLVVNPTPELSFESEFIWCTDGQPLIITAPNGYDQYRWYHETENGIQEIGNQQEVPISALGNYVLEVGYTYTNADGTFECFNETGFEVLPSNRAILENIRVEDISDNNIVEVFVSGDGDYEYSVDGINYQDSPLFENIAPGFVTVAVRDKNGCGISKKMISVIGYPKFFTPNGDNYNDTWQILGVDSQFQPESLIQIFDRYGRLMAQISPTTTGWDGTFNNAELPASDYWFKVSLEDGRIFKGHFTLKR</sequence>
<protein>
    <recommendedName>
        <fullName evidence="3">Ig-like domain-containing protein</fullName>
    </recommendedName>
</protein>
<evidence type="ECO:0008006" key="3">
    <source>
        <dbReference type="Google" id="ProtNLM"/>
    </source>
</evidence>